<evidence type="ECO:0000313" key="1">
    <source>
        <dbReference type="EMBL" id="CAL4065731.1"/>
    </source>
</evidence>
<feature type="non-terminal residue" evidence="1">
    <location>
        <position position="152"/>
    </location>
</feature>
<dbReference type="Proteomes" id="UP001497623">
    <property type="component" value="Unassembled WGS sequence"/>
</dbReference>
<name>A0AAV2PYG7_MEGNR</name>
<protein>
    <submittedName>
        <fullName evidence="1">Uncharacterized protein</fullName>
    </submittedName>
</protein>
<sequence>MIFFHESLSQAPKKPVKLSGSYPCLILIIGTSVRPAGSVSRYSKANSSLASYSSLFELQPTQIKSVSQISSNMTSSSTKSSWLKFTTSSTLNTPEASEQWKSLALCVASSFKVLLSAYASLPPINNQNSLLSFPEVLNFNKLIKIANKFSVN</sequence>
<keyword evidence="2" id="KW-1185">Reference proteome</keyword>
<evidence type="ECO:0000313" key="2">
    <source>
        <dbReference type="Proteomes" id="UP001497623"/>
    </source>
</evidence>
<gene>
    <name evidence="1" type="ORF">MNOR_LOCUS5020</name>
</gene>
<comment type="caution">
    <text evidence="1">The sequence shown here is derived from an EMBL/GenBank/DDBJ whole genome shotgun (WGS) entry which is preliminary data.</text>
</comment>
<dbReference type="EMBL" id="CAXKWB010001885">
    <property type="protein sequence ID" value="CAL4065731.1"/>
    <property type="molecule type" value="Genomic_DNA"/>
</dbReference>
<dbReference type="AlphaFoldDB" id="A0AAV2PYG7"/>
<organism evidence="1 2">
    <name type="scientific">Meganyctiphanes norvegica</name>
    <name type="common">Northern krill</name>
    <name type="synonym">Thysanopoda norvegica</name>
    <dbReference type="NCBI Taxonomy" id="48144"/>
    <lineage>
        <taxon>Eukaryota</taxon>
        <taxon>Metazoa</taxon>
        <taxon>Ecdysozoa</taxon>
        <taxon>Arthropoda</taxon>
        <taxon>Crustacea</taxon>
        <taxon>Multicrustacea</taxon>
        <taxon>Malacostraca</taxon>
        <taxon>Eumalacostraca</taxon>
        <taxon>Eucarida</taxon>
        <taxon>Euphausiacea</taxon>
        <taxon>Euphausiidae</taxon>
        <taxon>Meganyctiphanes</taxon>
    </lineage>
</organism>
<reference evidence="1 2" key="1">
    <citation type="submission" date="2024-05" db="EMBL/GenBank/DDBJ databases">
        <authorList>
            <person name="Wallberg A."/>
        </authorList>
    </citation>
    <scope>NUCLEOTIDE SEQUENCE [LARGE SCALE GENOMIC DNA]</scope>
</reference>
<accession>A0AAV2PYG7</accession>
<proteinExistence type="predicted"/>